<name>A0A2G5U1L1_9PELO</name>
<dbReference type="EMBL" id="PDUG01000004">
    <property type="protein sequence ID" value="PIC33432.1"/>
    <property type="molecule type" value="Genomic_DNA"/>
</dbReference>
<proteinExistence type="predicted"/>
<feature type="compositionally biased region" description="Basic and acidic residues" evidence="1">
    <location>
        <begin position="14"/>
        <end position="44"/>
    </location>
</feature>
<dbReference type="AlphaFoldDB" id="A0A2G5U1L1"/>
<evidence type="ECO:0000313" key="2">
    <source>
        <dbReference type="EMBL" id="PIC33432.1"/>
    </source>
</evidence>
<comment type="caution">
    <text evidence="2">The sequence shown here is derived from an EMBL/GenBank/DDBJ whole genome shotgun (WGS) entry which is preliminary data.</text>
</comment>
<sequence>MSCRVDTSRYSIDTSRHDKRVDTSRVDASRHDTRVDTTRVDTSRRESTQVDSVSTCVDTIFQIFFTCVDTTLCRHVTLPAHKPRVANGTLMMVEVESARKISTN</sequence>
<feature type="region of interest" description="Disordered" evidence="1">
    <location>
        <begin position="1"/>
        <end position="44"/>
    </location>
</feature>
<evidence type="ECO:0000313" key="3">
    <source>
        <dbReference type="Proteomes" id="UP000230233"/>
    </source>
</evidence>
<organism evidence="2 3">
    <name type="scientific">Caenorhabditis nigoni</name>
    <dbReference type="NCBI Taxonomy" id="1611254"/>
    <lineage>
        <taxon>Eukaryota</taxon>
        <taxon>Metazoa</taxon>
        <taxon>Ecdysozoa</taxon>
        <taxon>Nematoda</taxon>
        <taxon>Chromadorea</taxon>
        <taxon>Rhabditida</taxon>
        <taxon>Rhabditina</taxon>
        <taxon>Rhabditomorpha</taxon>
        <taxon>Rhabditoidea</taxon>
        <taxon>Rhabditidae</taxon>
        <taxon>Peloderinae</taxon>
        <taxon>Caenorhabditis</taxon>
    </lineage>
</organism>
<keyword evidence="3" id="KW-1185">Reference proteome</keyword>
<evidence type="ECO:0000256" key="1">
    <source>
        <dbReference type="SAM" id="MobiDB-lite"/>
    </source>
</evidence>
<protein>
    <submittedName>
        <fullName evidence="2">Uncharacterized protein</fullName>
    </submittedName>
</protein>
<dbReference type="Proteomes" id="UP000230233">
    <property type="component" value="Chromosome IV"/>
</dbReference>
<accession>A0A2G5U1L1</accession>
<gene>
    <name evidence="2" type="primary">Cnig_chr_IV.g13414</name>
    <name evidence="2" type="ORF">B9Z55_013414</name>
</gene>
<reference evidence="3" key="1">
    <citation type="submission" date="2017-10" db="EMBL/GenBank/DDBJ databases">
        <title>Rapid genome shrinkage in a self-fertile nematode reveals novel sperm competition proteins.</title>
        <authorList>
            <person name="Yin D."/>
            <person name="Schwarz E.M."/>
            <person name="Thomas C.G."/>
            <person name="Felde R.L."/>
            <person name="Korf I.F."/>
            <person name="Cutter A.D."/>
            <person name="Schartner C.M."/>
            <person name="Ralston E.J."/>
            <person name="Meyer B.J."/>
            <person name="Haag E.S."/>
        </authorList>
    </citation>
    <scope>NUCLEOTIDE SEQUENCE [LARGE SCALE GENOMIC DNA]</scope>
    <source>
        <strain evidence="3">JU1422</strain>
    </source>
</reference>